<evidence type="ECO:0000259" key="7">
    <source>
        <dbReference type="Pfam" id="PF06429"/>
    </source>
</evidence>
<keyword evidence="11" id="KW-1185">Reference proteome</keyword>
<evidence type="ECO:0000259" key="6">
    <source>
        <dbReference type="Pfam" id="PF00460"/>
    </source>
</evidence>
<evidence type="ECO:0000313" key="11">
    <source>
        <dbReference type="Proteomes" id="UP000294664"/>
    </source>
</evidence>
<dbReference type="InterPro" id="IPR001444">
    <property type="entry name" value="Flag_bb_rod_N"/>
</dbReference>
<dbReference type="GO" id="GO:0009424">
    <property type="term" value="C:bacterial-type flagellum hook"/>
    <property type="evidence" value="ECO:0007669"/>
    <property type="project" value="TreeGrafter"/>
</dbReference>
<keyword evidence="4 5" id="KW-0975">Bacterial flagellum</keyword>
<feature type="domain" description="Flagellar basal-body/hook protein C-terminal" evidence="7">
    <location>
        <begin position="372"/>
        <end position="416"/>
    </location>
</feature>
<organism evidence="10 11">
    <name type="scientific">Aquabacter spiritensis</name>
    <dbReference type="NCBI Taxonomy" id="933073"/>
    <lineage>
        <taxon>Bacteria</taxon>
        <taxon>Pseudomonadati</taxon>
        <taxon>Pseudomonadota</taxon>
        <taxon>Alphaproteobacteria</taxon>
        <taxon>Hyphomicrobiales</taxon>
        <taxon>Xanthobacteraceae</taxon>
        <taxon>Aquabacter</taxon>
    </lineage>
</organism>
<dbReference type="OrthoDB" id="8372879at2"/>
<evidence type="ECO:0000256" key="4">
    <source>
        <dbReference type="ARBA" id="ARBA00023143"/>
    </source>
</evidence>
<dbReference type="GO" id="GO:0071978">
    <property type="term" value="P:bacterial-type flagellum-dependent swarming motility"/>
    <property type="evidence" value="ECO:0007669"/>
    <property type="project" value="TreeGrafter"/>
</dbReference>
<feature type="domain" description="Flagellar hook protein FlgE D2" evidence="8">
    <location>
        <begin position="168"/>
        <end position="297"/>
    </location>
</feature>
<dbReference type="Pfam" id="PF06429">
    <property type="entry name" value="Flg_bbr_C"/>
    <property type="match status" value="1"/>
</dbReference>
<dbReference type="InterPro" id="IPR037925">
    <property type="entry name" value="FlgE/F/G-like"/>
</dbReference>
<proteinExistence type="inferred from homology"/>
<comment type="caution">
    <text evidence="10">The sequence shown here is derived from an EMBL/GenBank/DDBJ whole genome shotgun (WGS) entry which is preliminary data.</text>
</comment>
<name>A0A4R3M991_9HYPH</name>
<comment type="subcellular location">
    <subcellularLocation>
        <location evidence="1 5">Bacterial flagellum basal body</location>
    </subcellularLocation>
</comment>
<keyword evidence="10" id="KW-0966">Cell projection</keyword>
<protein>
    <recommendedName>
        <fullName evidence="3 5">Flagellar hook protein FlgE</fullName>
    </recommendedName>
</protein>
<keyword evidence="10" id="KW-0282">Flagellum</keyword>
<dbReference type="Pfam" id="PF00460">
    <property type="entry name" value="Flg_bb_rod"/>
    <property type="match status" value="1"/>
</dbReference>
<dbReference type="InterPro" id="IPR011491">
    <property type="entry name" value="FlgE_D2"/>
</dbReference>
<dbReference type="EMBL" id="SMAI01000001">
    <property type="protein sequence ID" value="TCT07945.1"/>
    <property type="molecule type" value="Genomic_DNA"/>
</dbReference>
<dbReference type="Pfam" id="PF22692">
    <property type="entry name" value="LlgE_F_G_D1"/>
    <property type="match status" value="1"/>
</dbReference>
<dbReference type="Gene3D" id="2.60.98.20">
    <property type="entry name" value="Flagellar hook protein FlgE"/>
    <property type="match status" value="1"/>
</dbReference>
<accession>A0A4R3M991</accession>
<dbReference type="PANTHER" id="PTHR30435:SF1">
    <property type="entry name" value="FLAGELLAR HOOK PROTEIN FLGE"/>
    <property type="match status" value="1"/>
</dbReference>
<reference evidence="10 11" key="1">
    <citation type="submission" date="2019-03" db="EMBL/GenBank/DDBJ databases">
        <title>Genomic Encyclopedia of Type Strains, Phase IV (KMG-IV): sequencing the most valuable type-strain genomes for metagenomic binning, comparative biology and taxonomic classification.</title>
        <authorList>
            <person name="Goeker M."/>
        </authorList>
    </citation>
    <scope>NUCLEOTIDE SEQUENCE [LARGE SCALE GENOMIC DNA]</scope>
    <source>
        <strain evidence="10 11">DSM 9035</strain>
    </source>
</reference>
<comment type="function">
    <text evidence="5">A flexible structure which links the flagellar filament to the drive apparatus in the basal body.</text>
</comment>
<dbReference type="SUPFAM" id="SSF117143">
    <property type="entry name" value="Flagellar hook protein flgE"/>
    <property type="match status" value="1"/>
</dbReference>
<dbReference type="InterPro" id="IPR053967">
    <property type="entry name" value="LlgE_F_G-like_D1"/>
</dbReference>
<dbReference type="NCBIfam" id="TIGR03506">
    <property type="entry name" value="FlgEFG_subfam"/>
    <property type="match status" value="1"/>
</dbReference>
<dbReference type="InterPro" id="IPR010930">
    <property type="entry name" value="Flg_bb/hook_C_dom"/>
</dbReference>
<dbReference type="GO" id="GO:0009425">
    <property type="term" value="C:bacterial-type flagellum basal body"/>
    <property type="evidence" value="ECO:0007669"/>
    <property type="project" value="UniProtKB-SubCell"/>
</dbReference>
<evidence type="ECO:0000259" key="9">
    <source>
        <dbReference type="Pfam" id="PF22692"/>
    </source>
</evidence>
<keyword evidence="10" id="KW-0969">Cilium</keyword>
<evidence type="ECO:0000256" key="3">
    <source>
        <dbReference type="ARBA" id="ARBA00019015"/>
    </source>
</evidence>
<dbReference type="PANTHER" id="PTHR30435">
    <property type="entry name" value="FLAGELLAR PROTEIN"/>
    <property type="match status" value="1"/>
</dbReference>
<dbReference type="InterPro" id="IPR020013">
    <property type="entry name" value="Flagellar_FlgE/F/G"/>
</dbReference>
<dbReference type="Proteomes" id="UP000294664">
    <property type="component" value="Unassembled WGS sequence"/>
</dbReference>
<feature type="domain" description="Flagellar basal body rod protein N-terminal" evidence="6">
    <location>
        <begin position="7"/>
        <end position="37"/>
    </location>
</feature>
<dbReference type="RefSeq" id="WP_132029446.1">
    <property type="nucleotide sequence ID" value="NZ_SMAI01000001.1"/>
</dbReference>
<evidence type="ECO:0000259" key="8">
    <source>
        <dbReference type="Pfam" id="PF07559"/>
    </source>
</evidence>
<feature type="domain" description="Flagellar hook protein FlgE/F/G-like D1" evidence="9">
    <location>
        <begin position="84"/>
        <end position="127"/>
    </location>
</feature>
<dbReference type="GO" id="GO:0005829">
    <property type="term" value="C:cytosol"/>
    <property type="evidence" value="ECO:0007669"/>
    <property type="project" value="TreeGrafter"/>
</dbReference>
<evidence type="ECO:0000313" key="10">
    <source>
        <dbReference type="EMBL" id="TCT07945.1"/>
    </source>
</evidence>
<comment type="similarity">
    <text evidence="2 5">Belongs to the flagella basal body rod proteins family.</text>
</comment>
<evidence type="ECO:0000256" key="5">
    <source>
        <dbReference type="RuleBase" id="RU362116"/>
    </source>
</evidence>
<dbReference type="AlphaFoldDB" id="A0A4R3M991"/>
<gene>
    <name evidence="10" type="ORF">EDC64_101464</name>
</gene>
<evidence type="ECO:0000256" key="1">
    <source>
        <dbReference type="ARBA" id="ARBA00004117"/>
    </source>
</evidence>
<evidence type="ECO:0000256" key="2">
    <source>
        <dbReference type="ARBA" id="ARBA00009677"/>
    </source>
</evidence>
<sequence length="418" mass="42558">MSLYGMLRTGVSGMTAQSNKLGTIADNIGNSGTAGYKRATAEFSSLLLDSGPGSYDSGAVKSNVRYAVSQQGALNYTTSSTDLAIQGNGFFMVQDPIGQPYLTRAGSFAVDASTGNLVNNAGFALMGYDISQGPADVMLNGAGGLEPVNLGAAKFAANPSRVGAFAANLPATADIAAGATPAGNAAGATFSEKSSMTAFDNLGNSVVLDIYLTKTADGPATWEMTVFDRADAPAGGGFPYAAAALSSQTLTFDDMGILASDPTFALTVPGGQPLEFDISGMTQLASDYTPLTATVDGNGPSPVSSVSIDNNGIVFAIDESGRSTPIFQIPIASVASADRLAPKAGNVFEATAESGGVQIGFPNEAGLGTLVSGATEQSNVDMAAELTEMIVAQRDYTANSKVFQTGSELLDVLMNLKR</sequence>
<dbReference type="Pfam" id="PF07559">
    <property type="entry name" value="FlgE_D2"/>
    <property type="match status" value="1"/>
</dbReference>
<dbReference type="InterPro" id="IPR037058">
    <property type="entry name" value="Falgellar_hook_FlgE_sf"/>
</dbReference>